<protein>
    <submittedName>
        <fullName evidence="1">Uncharacterized protein</fullName>
    </submittedName>
</protein>
<reference evidence="1" key="1">
    <citation type="submission" date="2024-06" db="EMBL/GenBank/DDBJ databases">
        <authorList>
            <person name="Coelho C."/>
            <person name="Bento M."/>
            <person name="Garcia E."/>
            <person name="Camelo A."/>
            <person name="Brandao I."/>
            <person name="Espirito Santo C."/>
            <person name="Trovao J."/>
            <person name="Verissimo A."/>
            <person name="Costa J."/>
            <person name="Tiago I."/>
        </authorList>
    </citation>
    <scope>NUCLEOTIDE SEQUENCE</scope>
    <source>
        <strain evidence="1">KWT182</strain>
    </source>
</reference>
<sequence>MIYIILFAPVVFALCFAAYPLQGNDEWGHFLRAIDVSYGNITDFKGIKKNNGESGTVEGPDTLVPFVTDPSMNFINYFPKMLH</sequence>
<gene>
    <name evidence="1" type="ORF">ABK905_18230</name>
</gene>
<organism evidence="1">
    <name type="scientific">Acerihabitans sp. KWT182</name>
    <dbReference type="NCBI Taxonomy" id="3157919"/>
    <lineage>
        <taxon>Bacteria</taxon>
        <taxon>Pseudomonadati</taxon>
        <taxon>Pseudomonadota</taxon>
        <taxon>Gammaproteobacteria</taxon>
        <taxon>Enterobacterales</taxon>
        <taxon>Pectobacteriaceae</taxon>
        <taxon>Acerihabitans</taxon>
    </lineage>
</organism>
<evidence type="ECO:0000313" key="1">
    <source>
        <dbReference type="EMBL" id="XBS68581.1"/>
    </source>
</evidence>
<dbReference type="AlphaFoldDB" id="A0AAU7Q8N4"/>
<proteinExistence type="predicted"/>
<accession>A0AAU7Q8N4</accession>
<dbReference type="EMBL" id="CP157947">
    <property type="protein sequence ID" value="XBS68581.1"/>
    <property type="molecule type" value="Genomic_DNA"/>
</dbReference>
<name>A0AAU7Q8N4_9GAMM</name>